<reference evidence="4" key="2">
    <citation type="submission" date="2010-02" db="EMBL/GenBank/DDBJ databases">
        <title>Complete genome sequence of Marinobacter adhaerens type strain (HP15).</title>
        <authorList>
            <person name="Gaerdes A.A.M."/>
            <person name="Kaeppel E."/>
            <person name="Shezad A."/>
            <person name="Seebah S."/>
            <person name="Teeling H."/>
            <person name="Yarza P."/>
            <person name="Gloeckner F.O."/>
            <person name="Ullrich M.S."/>
        </authorList>
    </citation>
    <scope>NUCLEOTIDE SEQUENCE [LARGE SCALE GENOMIC DNA]</scope>
    <source>
        <strain evidence="4">DSM 23420 / HP15</strain>
    </source>
</reference>
<dbReference type="AlphaFoldDB" id="E4PMZ1"/>
<accession>E4PMZ1</accession>
<feature type="compositionally biased region" description="Basic and acidic residues" evidence="1">
    <location>
        <begin position="1"/>
        <end position="12"/>
    </location>
</feature>
<gene>
    <name evidence="3" type="ordered locus">HP15_1676</name>
</gene>
<dbReference type="Pfam" id="PF02627">
    <property type="entry name" value="CMD"/>
    <property type="match status" value="1"/>
</dbReference>
<protein>
    <submittedName>
        <fullName evidence="3">Protein containing alkylhydroperoxidase AhpD core / Carboxymuconolactone decarboxylase</fullName>
    </submittedName>
</protein>
<keyword evidence="3" id="KW-0575">Peroxidase</keyword>
<dbReference type="STRING" id="225937.HP15_1676"/>
<dbReference type="HOGENOM" id="CLU_082760_5_1_6"/>
<dbReference type="eggNOG" id="COG2128">
    <property type="taxonomic scope" value="Bacteria"/>
</dbReference>
<proteinExistence type="predicted"/>
<dbReference type="PANTHER" id="PTHR35446:SF3">
    <property type="entry name" value="CMD DOMAIN-CONTAINING PROTEIN"/>
    <property type="match status" value="1"/>
</dbReference>
<dbReference type="GO" id="GO:0051920">
    <property type="term" value="F:peroxiredoxin activity"/>
    <property type="evidence" value="ECO:0007669"/>
    <property type="project" value="InterPro"/>
</dbReference>
<reference evidence="3 4" key="1">
    <citation type="journal article" date="2010" name="Stand. Genomic Sci.">
        <title>Complete genome sequence of Marinobacter adhaerens type strain (HP15), a diatom-interacting marine microorganism.</title>
        <authorList>
            <person name="Gardes A."/>
            <person name="Kaeppel E."/>
            <person name="Shehzad A."/>
            <person name="Seebah S."/>
            <person name="Teeling H."/>
            <person name="Yarza P."/>
            <person name="Glockner F.O."/>
            <person name="Grossart H.P."/>
            <person name="Ullrich M.S."/>
        </authorList>
    </citation>
    <scope>NUCLEOTIDE SEQUENCE [LARGE SCALE GENOMIC DNA]</scope>
    <source>
        <strain evidence="4">DSM 23420 / HP15</strain>
    </source>
</reference>
<dbReference type="NCBIfam" id="TIGR00778">
    <property type="entry name" value="ahpD_dom"/>
    <property type="match status" value="1"/>
</dbReference>
<dbReference type="InterPro" id="IPR029032">
    <property type="entry name" value="AhpD-like"/>
</dbReference>
<dbReference type="Proteomes" id="UP000007077">
    <property type="component" value="Chromosome"/>
</dbReference>
<dbReference type="EMBL" id="CP001978">
    <property type="protein sequence ID" value="ADP97440.1"/>
    <property type="molecule type" value="Genomic_DNA"/>
</dbReference>
<dbReference type="PATRIC" id="fig|225937.3.peg.1685"/>
<evidence type="ECO:0000313" key="4">
    <source>
        <dbReference type="Proteomes" id="UP000007077"/>
    </source>
</evidence>
<dbReference type="NCBIfam" id="TIGR01926">
    <property type="entry name" value="peroxid_rel"/>
    <property type="match status" value="1"/>
</dbReference>
<dbReference type="SUPFAM" id="SSF69118">
    <property type="entry name" value="AhpD-like"/>
    <property type="match status" value="1"/>
</dbReference>
<dbReference type="InterPro" id="IPR003779">
    <property type="entry name" value="CMD-like"/>
</dbReference>
<evidence type="ECO:0000313" key="3">
    <source>
        <dbReference type="EMBL" id="ADP97440.1"/>
    </source>
</evidence>
<keyword evidence="3" id="KW-0560">Oxidoreductase</keyword>
<name>E4PMZ1_MARAH</name>
<dbReference type="InterPro" id="IPR004675">
    <property type="entry name" value="AhpD_core"/>
</dbReference>
<feature type="region of interest" description="Disordered" evidence="1">
    <location>
        <begin position="1"/>
        <end position="20"/>
    </location>
</feature>
<dbReference type="KEGG" id="mad:HP15_1676"/>
<feature type="domain" description="Carboxymuconolactone decarboxylase-like" evidence="2">
    <location>
        <begin position="53"/>
        <end position="127"/>
    </location>
</feature>
<sequence>MLLNEINRRNDMSRIPTPASISEAPQASRALLEAVNSLLGTVPNLFRITANSPKTLEGYLGLNGALSAGSLSAQTRERIALAVAEINDCEYCLAAHDYLGRNVAKLSSEEIEAARRGHSDDEKAAVALEFAAKITKDRGNVSNDDVQKVRSAGYSDAELVEIIGNVALNVLTNYINRVLATDIDFPSVKPLSE</sequence>
<dbReference type="PANTHER" id="PTHR35446">
    <property type="entry name" value="SI:CH211-175M2.5"/>
    <property type="match status" value="1"/>
</dbReference>
<evidence type="ECO:0000256" key="1">
    <source>
        <dbReference type="SAM" id="MobiDB-lite"/>
    </source>
</evidence>
<organism evidence="3 4">
    <name type="scientific">Marinobacter adhaerens (strain DSM 23420 / HP15)</name>
    <dbReference type="NCBI Taxonomy" id="225937"/>
    <lineage>
        <taxon>Bacteria</taxon>
        <taxon>Pseudomonadati</taxon>
        <taxon>Pseudomonadota</taxon>
        <taxon>Gammaproteobacteria</taxon>
        <taxon>Pseudomonadales</taxon>
        <taxon>Marinobacteraceae</taxon>
        <taxon>Marinobacter</taxon>
    </lineage>
</organism>
<dbReference type="InterPro" id="IPR010195">
    <property type="entry name" value="Uncharacterised_peroxidase-rel"/>
</dbReference>
<evidence type="ECO:0000259" key="2">
    <source>
        <dbReference type="Pfam" id="PF02627"/>
    </source>
</evidence>
<dbReference type="Gene3D" id="1.20.1290.10">
    <property type="entry name" value="AhpD-like"/>
    <property type="match status" value="1"/>
</dbReference>